<evidence type="ECO:0000313" key="6">
    <source>
        <dbReference type="Proteomes" id="UP000028045"/>
    </source>
</evidence>
<dbReference type="AlphaFoldDB" id="A0A084ARE3"/>
<protein>
    <recommendedName>
        <fullName evidence="4">SET domain-containing protein</fullName>
    </recommendedName>
</protein>
<dbReference type="Gene3D" id="3.90.1410.10">
    <property type="entry name" value="set domain protein methyltransferase, domain 1"/>
    <property type="match status" value="1"/>
</dbReference>
<keyword evidence="6" id="KW-1185">Reference proteome</keyword>
<dbReference type="InterPro" id="IPR046341">
    <property type="entry name" value="SET_dom_sf"/>
</dbReference>
<evidence type="ECO:0000256" key="3">
    <source>
        <dbReference type="ARBA" id="ARBA00022691"/>
    </source>
</evidence>
<evidence type="ECO:0000259" key="4">
    <source>
        <dbReference type="PROSITE" id="PS50280"/>
    </source>
</evidence>
<dbReference type="OrthoDB" id="341421at2759"/>
<dbReference type="FunFam" id="3.90.1410.10:FF:000007">
    <property type="entry name" value="Ribosomal lysine N-methyltransferase 4"/>
    <property type="match status" value="1"/>
</dbReference>
<dbReference type="SUPFAM" id="SSF82199">
    <property type="entry name" value="SET domain"/>
    <property type="match status" value="1"/>
</dbReference>
<feature type="non-terminal residue" evidence="5">
    <location>
        <position position="472"/>
    </location>
</feature>
<dbReference type="Proteomes" id="UP000028045">
    <property type="component" value="Unassembled WGS sequence"/>
</dbReference>
<dbReference type="GO" id="GO:0016279">
    <property type="term" value="F:protein-lysine N-methyltransferase activity"/>
    <property type="evidence" value="ECO:0007669"/>
    <property type="project" value="InterPro"/>
</dbReference>
<reference evidence="5 6" key="1">
    <citation type="journal article" date="2014" name="BMC Genomics">
        <title>Comparative genome sequencing reveals chemotype-specific gene clusters in the toxigenic black mold Stachybotrys.</title>
        <authorList>
            <person name="Semeiks J."/>
            <person name="Borek D."/>
            <person name="Otwinowski Z."/>
            <person name="Grishin N.V."/>
        </authorList>
    </citation>
    <scope>NUCLEOTIDE SEQUENCE [LARGE SCALE GENOMIC DNA]</scope>
    <source>
        <strain evidence="6">CBS 109288 / IBT 7711</strain>
    </source>
</reference>
<dbReference type="InterPro" id="IPR044430">
    <property type="entry name" value="SETD6_SET"/>
</dbReference>
<dbReference type="InterPro" id="IPR036464">
    <property type="entry name" value="Rubisco_LSMT_subst-bd_sf"/>
</dbReference>
<sequence>MSGHDFDQRTENFLTWFKSLPGATFSDSIQIQDLRGQGAGRGIVAVKDIEPDTTLFTIPRLGIINAETSDLSKELPNIFSQGDDGVDIDEESENSSLDSWSSLILIMIYEHLRGPASPWQPYLSVLPTEFDTPMFWSEQELDELQASATRSKIGKASAEEMFRTQLLPIIRGNPGVFLSSPTLTDEDLINMAHRMGSTIMAYAFDLESDDDKEDDTSDGWVEDRDGKSMMGMVPMADILNADAEFNAHVNHEEETLTVTALRPIKAGEEILNYYGPHPNSELLRRYGYVTSKHTRYDVVEIPWEVVESALAQHLGLSNDALNKVRAKLDDDEFEDVFVLERESGEPSSDGTFSTPAVLIGMPEDLQRQLKSFLKVVSKLEPNSVPDKRKRDEIHHAILAQTIRTLQARYPTGITEDELILRADGLPPRRRSAIVVRLGEKRLLDEARNMLSSTSEMDITLDDAGPSKRTKMS</sequence>
<dbReference type="HOGENOM" id="CLU_017135_0_0_1"/>
<dbReference type="Pfam" id="PF09273">
    <property type="entry name" value="Rubis-subs-bind"/>
    <property type="match status" value="1"/>
</dbReference>
<evidence type="ECO:0000256" key="1">
    <source>
        <dbReference type="ARBA" id="ARBA00022603"/>
    </source>
</evidence>
<name>A0A084ARE3_STACB</name>
<dbReference type="SUPFAM" id="SSF81822">
    <property type="entry name" value="RuBisCo LSMT C-terminal, substrate-binding domain"/>
    <property type="match status" value="1"/>
</dbReference>
<keyword evidence="2" id="KW-0808">Transferase</keyword>
<evidence type="ECO:0000256" key="2">
    <source>
        <dbReference type="ARBA" id="ARBA00022679"/>
    </source>
</evidence>
<feature type="domain" description="SET" evidence="4">
    <location>
        <begin position="27"/>
        <end position="275"/>
    </location>
</feature>
<gene>
    <name evidence="5" type="ORF">S7711_05010</name>
</gene>
<dbReference type="Pfam" id="PF00856">
    <property type="entry name" value="SET"/>
    <property type="match status" value="1"/>
</dbReference>
<dbReference type="Gene3D" id="3.90.1420.10">
    <property type="entry name" value="Rubisco LSMT, substrate-binding domain"/>
    <property type="match status" value="1"/>
</dbReference>
<dbReference type="PANTHER" id="PTHR13271:SF34">
    <property type="entry name" value="N-LYSINE METHYLTRANSFERASE SETD6"/>
    <property type="match status" value="1"/>
</dbReference>
<dbReference type="PANTHER" id="PTHR13271">
    <property type="entry name" value="UNCHARACTERIZED PUTATIVE METHYLTRANSFERASE"/>
    <property type="match status" value="1"/>
</dbReference>
<evidence type="ECO:0000313" key="5">
    <source>
        <dbReference type="EMBL" id="KEY67872.1"/>
    </source>
</evidence>
<proteinExistence type="predicted"/>
<accession>A0A084ARE3</accession>
<dbReference type="GO" id="GO:0005634">
    <property type="term" value="C:nucleus"/>
    <property type="evidence" value="ECO:0007669"/>
    <property type="project" value="TreeGrafter"/>
</dbReference>
<dbReference type="PROSITE" id="PS50280">
    <property type="entry name" value="SET"/>
    <property type="match status" value="1"/>
</dbReference>
<dbReference type="InterPro" id="IPR001214">
    <property type="entry name" value="SET_dom"/>
</dbReference>
<keyword evidence="1" id="KW-0489">Methyltransferase</keyword>
<organism evidence="5 6">
    <name type="scientific">Stachybotrys chartarum (strain CBS 109288 / IBT 7711)</name>
    <name type="common">Toxic black mold</name>
    <name type="synonym">Stilbospora chartarum</name>
    <dbReference type="NCBI Taxonomy" id="1280523"/>
    <lineage>
        <taxon>Eukaryota</taxon>
        <taxon>Fungi</taxon>
        <taxon>Dikarya</taxon>
        <taxon>Ascomycota</taxon>
        <taxon>Pezizomycotina</taxon>
        <taxon>Sordariomycetes</taxon>
        <taxon>Hypocreomycetidae</taxon>
        <taxon>Hypocreales</taxon>
        <taxon>Stachybotryaceae</taxon>
        <taxon>Stachybotrys</taxon>
    </lineage>
</organism>
<dbReference type="InterPro" id="IPR050600">
    <property type="entry name" value="SETD3_SETD6_MTase"/>
</dbReference>
<dbReference type="GO" id="GO:0032259">
    <property type="term" value="P:methylation"/>
    <property type="evidence" value="ECO:0007669"/>
    <property type="project" value="UniProtKB-KW"/>
</dbReference>
<keyword evidence="3" id="KW-0949">S-adenosyl-L-methionine</keyword>
<dbReference type="EMBL" id="KL648600">
    <property type="protein sequence ID" value="KEY67872.1"/>
    <property type="molecule type" value="Genomic_DNA"/>
</dbReference>
<dbReference type="InterPro" id="IPR015353">
    <property type="entry name" value="Rubisco_LSMT_subst-bd"/>
</dbReference>
<dbReference type="CDD" id="cd19178">
    <property type="entry name" value="SET_SETD6"/>
    <property type="match status" value="1"/>
</dbReference>